<protein>
    <recommendedName>
        <fullName evidence="4">Phosphatidylglycerol lysyltransferase</fullName>
        <ecNumber evidence="3">2.3.2.3</ecNumber>
    </recommendedName>
    <alternativeName>
        <fullName evidence="12">Lysylphosphatidylglycerol synthase</fullName>
    </alternativeName>
</protein>
<dbReference type="GO" id="GO:0050071">
    <property type="term" value="F:phosphatidylglycerol lysyltransferase activity"/>
    <property type="evidence" value="ECO:0007669"/>
    <property type="project" value="UniProtKB-EC"/>
</dbReference>
<feature type="transmembrane region" description="Helical" evidence="14">
    <location>
        <begin position="48"/>
        <end position="70"/>
    </location>
</feature>
<feature type="transmembrane region" description="Helical" evidence="14">
    <location>
        <begin position="448"/>
        <end position="467"/>
    </location>
</feature>
<gene>
    <name evidence="16" type="primary">mprF</name>
    <name evidence="16" type="ORF">M8330_07685</name>
</gene>
<comment type="similarity">
    <text evidence="2">Belongs to the LPG synthase family.</text>
</comment>
<evidence type="ECO:0000256" key="10">
    <source>
        <dbReference type="ARBA" id="ARBA00023136"/>
    </source>
</evidence>
<dbReference type="InterPro" id="IPR051211">
    <property type="entry name" value="PG_lysyltransferase"/>
</dbReference>
<dbReference type="NCBIfam" id="NF033480">
    <property type="entry name" value="bifunc_MprF"/>
    <property type="match status" value="1"/>
</dbReference>
<keyword evidence="9" id="KW-0443">Lipid metabolism</keyword>
<dbReference type="GO" id="GO:0006629">
    <property type="term" value="P:lipid metabolic process"/>
    <property type="evidence" value="ECO:0007669"/>
    <property type="project" value="UniProtKB-KW"/>
</dbReference>
<evidence type="ECO:0000313" key="17">
    <source>
        <dbReference type="Proteomes" id="UP001139485"/>
    </source>
</evidence>
<reference evidence="16" key="1">
    <citation type="submission" date="2022-05" db="EMBL/GenBank/DDBJ databases">
        <authorList>
            <person name="Tuo L."/>
        </authorList>
    </citation>
    <scope>NUCLEOTIDE SEQUENCE</scope>
    <source>
        <strain evidence="16">BSK12Z-4</strain>
    </source>
</reference>
<dbReference type="GO" id="GO:0046677">
    <property type="term" value="P:response to antibiotic"/>
    <property type="evidence" value="ECO:0007669"/>
    <property type="project" value="UniProtKB-KW"/>
</dbReference>
<dbReference type="AlphaFoldDB" id="A0A9X2D6H3"/>
<dbReference type="Pfam" id="PF09924">
    <property type="entry name" value="LPG_synthase_C"/>
    <property type="match status" value="1"/>
</dbReference>
<feature type="transmembrane region" description="Helical" evidence="14">
    <location>
        <begin position="172"/>
        <end position="191"/>
    </location>
</feature>
<organism evidence="16 17">
    <name type="scientific">Nocardioides bruguierae</name>
    <dbReference type="NCBI Taxonomy" id="2945102"/>
    <lineage>
        <taxon>Bacteria</taxon>
        <taxon>Bacillati</taxon>
        <taxon>Actinomycetota</taxon>
        <taxon>Actinomycetes</taxon>
        <taxon>Propionibacteriales</taxon>
        <taxon>Nocardioidaceae</taxon>
        <taxon>Nocardioides</taxon>
    </lineage>
</organism>
<feature type="domain" description="Phosphatidylglycerol lysyltransferase C-terminal" evidence="15">
    <location>
        <begin position="534"/>
        <end position="821"/>
    </location>
</feature>
<evidence type="ECO:0000256" key="4">
    <source>
        <dbReference type="ARBA" id="ARBA00021546"/>
    </source>
</evidence>
<feature type="transmembrane region" description="Helical" evidence="14">
    <location>
        <begin position="94"/>
        <end position="118"/>
    </location>
</feature>
<feature type="transmembrane region" description="Helical" evidence="14">
    <location>
        <begin position="267"/>
        <end position="286"/>
    </location>
</feature>
<evidence type="ECO:0000256" key="9">
    <source>
        <dbReference type="ARBA" id="ARBA00023098"/>
    </source>
</evidence>
<dbReference type="Pfam" id="PF03706">
    <property type="entry name" value="LPG_synthase_TM"/>
    <property type="match status" value="1"/>
</dbReference>
<keyword evidence="7 14" id="KW-0812">Transmembrane</keyword>
<sequence>MNTLQILTSRPVRRWLAPLGVLGVLALALLFLHRSLGGYDWHALPADLGAIGPVPVTGALAATALSYLAMTGYDALALRYVADLVPQRLPWRRYASASLVATAFGNSLGASAIVGAALRARVYSAWQIPAAAIQRIIGFNLLTLGLGFAVLSGGGVLAHPERASAALHLPEPVVTGLAVAVLAPVVGYLLWSRLGRRPLTVKGHELARPGYGLAVTQVALSTVEVALMAAALWFLLPVGLDVAFVPFVAAFAIATVVGLVSNVPGGVGVFESVLLVLLSSAVDPVALAPALVAFRVVYFLLPLLVAAVLLVALEARRGRDAETGASRSQTVELVGVLTPSVLALIVAGLGVVMLATGEVPGLRAHLPEGSAFAVSLVGITLLLLARGLHRRLREAWVVTRALLFAQVGLSLLLGATVPGLAGLGVLALLAPARGVFHRRSGSFHHPRGLSWTLAATGIVGAALYWHQSAAWGTDGTVLLSVSDQHPASVRVAALLGVVGVLVLGLRLLRPLVPGPRTTRCPEELAKAEEIVSTRGRATSHLAFTGDKRLLFSADGASFLMYQVEGRSWITMGAPVGDPGTFAALLRDFVALAERHDGRPVLYSVGEEHADLYRELGLSLTKLGEEAVVDLTTFAMTGKRYAKMRRWVNINVTAGSEVEILAPEQVTDALMAEMREVSDEWLAERNAKEKRFSLGPFDDEYVRRFPVATVRFEGRLLAFATLWVGQEDGSVAVDLMRQRSGGPANVMNFLFVRIMQWGQEQGMRSFSLGMAPLSGLATGEDATTWDRIGALVFARGEKYYNFQGVRHFKDCFHPTWESRYVVTPKGLAFPTAMVNVATLVGGGVRGLVSR</sequence>
<keyword evidence="17" id="KW-1185">Reference proteome</keyword>
<dbReference type="InterPro" id="IPR016181">
    <property type="entry name" value="Acyl_CoA_acyltransferase"/>
</dbReference>
<dbReference type="SUPFAM" id="SSF55729">
    <property type="entry name" value="Acyl-CoA N-acyltransferases (Nat)"/>
    <property type="match status" value="1"/>
</dbReference>
<evidence type="ECO:0000256" key="7">
    <source>
        <dbReference type="ARBA" id="ARBA00022692"/>
    </source>
</evidence>
<evidence type="ECO:0000256" key="1">
    <source>
        <dbReference type="ARBA" id="ARBA00004651"/>
    </source>
</evidence>
<evidence type="ECO:0000256" key="8">
    <source>
        <dbReference type="ARBA" id="ARBA00022989"/>
    </source>
</evidence>
<evidence type="ECO:0000256" key="12">
    <source>
        <dbReference type="ARBA" id="ARBA00031899"/>
    </source>
</evidence>
<dbReference type="GO" id="GO:0055091">
    <property type="term" value="P:phospholipid homeostasis"/>
    <property type="evidence" value="ECO:0007669"/>
    <property type="project" value="TreeGrafter"/>
</dbReference>
<dbReference type="InterPro" id="IPR024320">
    <property type="entry name" value="LPG_synthase_C"/>
</dbReference>
<keyword evidence="8 14" id="KW-1133">Transmembrane helix</keyword>
<dbReference type="GO" id="GO:0005886">
    <property type="term" value="C:plasma membrane"/>
    <property type="evidence" value="ECO:0007669"/>
    <property type="project" value="UniProtKB-SubCell"/>
</dbReference>
<feature type="transmembrane region" description="Helical" evidence="14">
    <location>
        <begin position="369"/>
        <end position="388"/>
    </location>
</feature>
<evidence type="ECO:0000256" key="5">
    <source>
        <dbReference type="ARBA" id="ARBA00022475"/>
    </source>
</evidence>
<feature type="transmembrane region" description="Helical" evidence="14">
    <location>
        <begin position="139"/>
        <end position="160"/>
    </location>
</feature>
<evidence type="ECO:0000256" key="13">
    <source>
        <dbReference type="ARBA" id="ARBA00047540"/>
    </source>
</evidence>
<keyword evidence="6" id="KW-0808">Transferase</keyword>
<dbReference type="Proteomes" id="UP001139485">
    <property type="component" value="Unassembled WGS sequence"/>
</dbReference>
<name>A0A9X2D6H3_9ACTN</name>
<feature type="transmembrane region" description="Helical" evidence="14">
    <location>
        <begin position="333"/>
        <end position="357"/>
    </location>
</feature>
<evidence type="ECO:0000256" key="2">
    <source>
        <dbReference type="ARBA" id="ARBA00008627"/>
    </source>
</evidence>
<evidence type="ECO:0000256" key="11">
    <source>
        <dbReference type="ARBA" id="ARBA00023251"/>
    </source>
</evidence>
<evidence type="ECO:0000256" key="6">
    <source>
        <dbReference type="ARBA" id="ARBA00022679"/>
    </source>
</evidence>
<evidence type="ECO:0000256" key="3">
    <source>
        <dbReference type="ARBA" id="ARBA00012014"/>
    </source>
</evidence>
<keyword evidence="11" id="KW-0046">Antibiotic resistance</keyword>
<comment type="caution">
    <text evidence="16">The sequence shown here is derived from an EMBL/GenBank/DDBJ whole genome shotgun (WGS) entry which is preliminary data.</text>
</comment>
<dbReference type="InterPro" id="IPR022791">
    <property type="entry name" value="L-PG_synthase/AglD"/>
</dbReference>
<accession>A0A9X2D6H3</accession>
<feature type="transmembrane region" description="Helical" evidence="14">
    <location>
        <begin position="211"/>
        <end position="236"/>
    </location>
</feature>
<keyword evidence="10 14" id="KW-0472">Membrane</keyword>
<dbReference type="RefSeq" id="WP_250826846.1">
    <property type="nucleotide sequence ID" value="NZ_JAMOIL010000008.1"/>
</dbReference>
<feature type="transmembrane region" description="Helical" evidence="14">
    <location>
        <begin position="242"/>
        <end position="260"/>
    </location>
</feature>
<keyword evidence="5" id="KW-1003">Cell membrane</keyword>
<comment type="catalytic activity">
    <reaction evidence="13">
        <text>L-lysyl-tRNA(Lys) + a 1,2-diacyl-sn-glycero-3-phospho-(1'-sn-glycerol) = a 1,2-diacyl-sn-glycero-3-phospho-1'-(3'-O-L-lysyl)-sn-glycerol + tRNA(Lys)</text>
        <dbReference type="Rhea" id="RHEA:10668"/>
        <dbReference type="Rhea" id="RHEA-COMP:9696"/>
        <dbReference type="Rhea" id="RHEA-COMP:9697"/>
        <dbReference type="ChEBI" id="CHEBI:64716"/>
        <dbReference type="ChEBI" id="CHEBI:75792"/>
        <dbReference type="ChEBI" id="CHEBI:78442"/>
        <dbReference type="ChEBI" id="CHEBI:78529"/>
        <dbReference type="EC" id="2.3.2.3"/>
    </reaction>
</comment>
<evidence type="ECO:0000256" key="14">
    <source>
        <dbReference type="SAM" id="Phobius"/>
    </source>
</evidence>
<dbReference type="EMBL" id="JAMOIL010000008">
    <property type="protein sequence ID" value="MCM0620175.1"/>
    <property type="molecule type" value="Genomic_DNA"/>
</dbReference>
<dbReference type="PANTHER" id="PTHR34697">
    <property type="entry name" value="PHOSPHATIDYLGLYCEROL LYSYLTRANSFERASE"/>
    <property type="match status" value="1"/>
</dbReference>
<evidence type="ECO:0000259" key="15">
    <source>
        <dbReference type="Pfam" id="PF09924"/>
    </source>
</evidence>
<feature type="transmembrane region" description="Helical" evidence="14">
    <location>
        <begin position="292"/>
        <end position="313"/>
    </location>
</feature>
<comment type="subcellular location">
    <subcellularLocation>
        <location evidence="1">Cell membrane</location>
        <topology evidence="1">Multi-pass membrane protein</topology>
    </subcellularLocation>
</comment>
<evidence type="ECO:0000313" key="16">
    <source>
        <dbReference type="EMBL" id="MCM0620175.1"/>
    </source>
</evidence>
<proteinExistence type="inferred from homology"/>
<feature type="transmembrane region" description="Helical" evidence="14">
    <location>
        <begin position="15"/>
        <end position="36"/>
    </location>
</feature>
<feature type="transmembrane region" description="Helical" evidence="14">
    <location>
        <begin position="487"/>
        <end position="508"/>
    </location>
</feature>
<dbReference type="EC" id="2.3.2.3" evidence="3"/>
<dbReference type="PANTHER" id="PTHR34697:SF2">
    <property type="entry name" value="PHOSPHATIDYLGLYCEROL LYSYLTRANSFERASE"/>
    <property type="match status" value="1"/>
</dbReference>